<evidence type="ECO:0000313" key="8">
    <source>
        <dbReference type="EMBL" id="ACB53676.1"/>
    </source>
</evidence>
<evidence type="ECO:0000256" key="5">
    <source>
        <dbReference type="ARBA" id="ARBA00023239"/>
    </source>
</evidence>
<dbReference type="InterPro" id="IPR036398">
    <property type="entry name" value="CA_dom_sf"/>
</dbReference>
<dbReference type="eggNOG" id="COG3338">
    <property type="taxonomic scope" value="Bacteria"/>
</dbReference>
<comment type="similarity">
    <text evidence="1">Belongs to the alpha-carbonic anhydrase family.</text>
</comment>
<name>B1WTG1_CROS5</name>
<proteinExistence type="inferred from homology"/>
<keyword evidence="3" id="KW-0479">Metal-binding</keyword>
<evidence type="ECO:0000256" key="4">
    <source>
        <dbReference type="ARBA" id="ARBA00022833"/>
    </source>
</evidence>
<reference evidence="8 9" key="1">
    <citation type="journal article" date="2008" name="Proc. Natl. Acad. Sci. U.S.A.">
        <title>The genome of Cyanothece 51142, a unicellular diazotrophic cyanobacterium important in the marine nitrogen cycle.</title>
        <authorList>
            <person name="Welsh E.A."/>
            <person name="Liberton M."/>
            <person name="Stoeckel J."/>
            <person name="Loh T."/>
            <person name="Elvitigala T."/>
            <person name="Wang C."/>
            <person name="Wollam A."/>
            <person name="Fulton R.S."/>
            <person name="Clifton S.W."/>
            <person name="Jacobs J.M."/>
            <person name="Aurora R."/>
            <person name="Ghosh B.K."/>
            <person name="Sherman L.A."/>
            <person name="Smith R.D."/>
            <person name="Wilson R.K."/>
            <person name="Pakrasi H.B."/>
        </authorList>
    </citation>
    <scope>NUCLEOTIDE SEQUENCE [LARGE SCALE GENOMIC DNA]</scope>
    <source>
        <strain evidence="9">ATCC 51142 / BH68</strain>
    </source>
</reference>
<dbReference type="GO" id="GO:0004089">
    <property type="term" value="F:carbonate dehydratase activity"/>
    <property type="evidence" value="ECO:0007669"/>
    <property type="project" value="UniProtKB-EC"/>
</dbReference>
<dbReference type="STRING" id="43989.cce_4328"/>
<dbReference type="InterPro" id="IPR001148">
    <property type="entry name" value="CA_dom"/>
</dbReference>
<dbReference type="SMART" id="SM01057">
    <property type="entry name" value="Carb_anhydrase"/>
    <property type="match status" value="1"/>
</dbReference>
<dbReference type="RefSeq" id="WP_009543610.1">
    <property type="nucleotide sequence ID" value="NC_010546.1"/>
</dbReference>
<dbReference type="GO" id="GO:0008270">
    <property type="term" value="F:zinc ion binding"/>
    <property type="evidence" value="ECO:0007669"/>
    <property type="project" value="InterPro"/>
</dbReference>
<evidence type="ECO:0000259" key="7">
    <source>
        <dbReference type="PROSITE" id="PS51144"/>
    </source>
</evidence>
<dbReference type="PANTHER" id="PTHR18952">
    <property type="entry name" value="CARBONIC ANHYDRASE"/>
    <property type="match status" value="1"/>
</dbReference>
<dbReference type="KEGG" id="cyt:cce_4328"/>
<dbReference type="OrthoDB" id="5327615at2"/>
<dbReference type="SUPFAM" id="SSF51069">
    <property type="entry name" value="Carbonic anhydrase"/>
    <property type="match status" value="1"/>
</dbReference>
<dbReference type="Proteomes" id="UP000001203">
    <property type="component" value="Chromosome circular"/>
</dbReference>
<sequence length="259" mass="29395">MKSTKVIHWILVCLLFSFSTISVVLGAEKTTHSWGYEGDNNPSQWGRLSAEYETCAMGLFQSPIHLTPSNLIRQDGKIETHYQPTPLVINNNGHTIQINYEPGSYAMINGKKYELKQFHFHTPSEHSLNGKKSDMELHLVHQNEKGNIAVIGVFIEAGKANSTVTTIWNHLSETEGIQEVKEQIINASDFIANNASYFHYQGSLTTPPCSENVIWNVMREPLEASRQQIDQFMKLYPMNARPIQEHNNRLVELIINQSS</sequence>
<keyword evidence="4" id="KW-0862">Zinc</keyword>
<evidence type="ECO:0000256" key="2">
    <source>
        <dbReference type="ARBA" id="ARBA00012925"/>
    </source>
</evidence>
<dbReference type="InterPro" id="IPR041891">
    <property type="entry name" value="Alpha_CA_prokaryot-like"/>
</dbReference>
<dbReference type="SMR" id="B1WTG1"/>
<dbReference type="Pfam" id="PF00194">
    <property type="entry name" value="Carb_anhydrase"/>
    <property type="match status" value="1"/>
</dbReference>
<dbReference type="EMBL" id="CP000806">
    <property type="protein sequence ID" value="ACB53676.1"/>
    <property type="molecule type" value="Genomic_DNA"/>
</dbReference>
<keyword evidence="5" id="KW-0456">Lyase</keyword>
<dbReference type="AlphaFoldDB" id="B1WTG1"/>
<dbReference type="PANTHER" id="PTHR18952:SF265">
    <property type="entry name" value="CARBONIC ANHYDRASE"/>
    <property type="match status" value="1"/>
</dbReference>
<evidence type="ECO:0000256" key="3">
    <source>
        <dbReference type="ARBA" id="ARBA00022723"/>
    </source>
</evidence>
<evidence type="ECO:0000256" key="1">
    <source>
        <dbReference type="ARBA" id="ARBA00010718"/>
    </source>
</evidence>
<evidence type="ECO:0000256" key="6">
    <source>
        <dbReference type="ARBA" id="ARBA00048348"/>
    </source>
</evidence>
<gene>
    <name evidence="8" type="primary">ecaA</name>
    <name evidence="8" type="ordered locus">cce_4328</name>
</gene>
<evidence type="ECO:0000313" key="9">
    <source>
        <dbReference type="Proteomes" id="UP000001203"/>
    </source>
</evidence>
<dbReference type="EC" id="4.2.1.1" evidence="2"/>
<dbReference type="InterPro" id="IPR023561">
    <property type="entry name" value="Carbonic_anhydrase_a-class"/>
</dbReference>
<dbReference type="PROSITE" id="PS51144">
    <property type="entry name" value="ALPHA_CA_2"/>
    <property type="match status" value="1"/>
</dbReference>
<accession>B1WTG1</accession>
<organism evidence="8 9">
    <name type="scientific">Crocosphaera subtropica (strain ATCC 51142 / BH68)</name>
    <name type="common">Cyanothece sp. (strain ATCC 51142)</name>
    <dbReference type="NCBI Taxonomy" id="43989"/>
    <lineage>
        <taxon>Bacteria</taxon>
        <taxon>Bacillati</taxon>
        <taxon>Cyanobacteriota</taxon>
        <taxon>Cyanophyceae</taxon>
        <taxon>Oscillatoriophycideae</taxon>
        <taxon>Chroococcales</taxon>
        <taxon>Aphanothecaceae</taxon>
        <taxon>Crocosphaera</taxon>
        <taxon>Crocosphaera subtropica</taxon>
    </lineage>
</organism>
<feature type="domain" description="Alpha-carbonic anhydrase" evidence="7">
    <location>
        <begin position="32"/>
        <end position="259"/>
    </location>
</feature>
<dbReference type="Gene3D" id="3.10.200.10">
    <property type="entry name" value="Alpha carbonic anhydrase"/>
    <property type="match status" value="1"/>
</dbReference>
<protein>
    <recommendedName>
        <fullName evidence="2">carbonic anhydrase</fullName>
        <ecNumber evidence="2">4.2.1.1</ecNumber>
    </recommendedName>
</protein>
<dbReference type="HOGENOM" id="CLU_039326_0_2_3"/>
<dbReference type="CDD" id="cd03124">
    <property type="entry name" value="alpha_CA_prokaryotic_like"/>
    <property type="match status" value="1"/>
</dbReference>
<comment type="catalytic activity">
    <reaction evidence="6">
        <text>hydrogencarbonate + H(+) = CO2 + H2O</text>
        <dbReference type="Rhea" id="RHEA:10748"/>
        <dbReference type="ChEBI" id="CHEBI:15377"/>
        <dbReference type="ChEBI" id="CHEBI:15378"/>
        <dbReference type="ChEBI" id="CHEBI:16526"/>
        <dbReference type="ChEBI" id="CHEBI:17544"/>
        <dbReference type="EC" id="4.2.1.1"/>
    </reaction>
</comment>
<keyword evidence="9" id="KW-1185">Reference proteome</keyword>